<dbReference type="GO" id="GO:0000160">
    <property type="term" value="P:phosphorelay signal transduction system"/>
    <property type="evidence" value="ECO:0007669"/>
    <property type="project" value="InterPro"/>
</dbReference>
<reference evidence="4" key="1">
    <citation type="submission" date="2020-04" db="EMBL/GenBank/DDBJ databases">
        <authorList>
            <person name="Zhang T."/>
        </authorList>
    </citation>
    <scope>NUCLEOTIDE SEQUENCE</scope>
    <source>
        <strain evidence="4">HKST-UBA01</strain>
    </source>
</reference>
<feature type="non-terminal residue" evidence="4">
    <location>
        <position position="1"/>
    </location>
</feature>
<feature type="coiled-coil region" evidence="2">
    <location>
        <begin position="117"/>
        <end position="202"/>
    </location>
</feature>
<dbReference type="SUPFAM" id="SSF52172">
    <property type="entry name" value="CheY-like"/>
    <property type="match status" value="1"/>
</dbReference>
<dbReference type="Pfam" id="PF00072">
    <property type="entry name" value="Response_reg"/>
    <property type="match status" value="1"/>
</dbReference>
<evidence type="ECO:0000256" key="1">
    <source>
        <dbReference type="PROSITE-ProRule" id="PRU00169"/>
    </source>
</evidence>
<dbReference type="InterPro" id="IPR001789">
    <property type="entry name" value="Sig_transdc_resp-reg_receiver"/>
</dbReference>
<dbReference type="Proteomes" id="UP000697710">
    <property type="component" value="Unassembled WGS sequence"/>
</dbReference>
<sequence length="219" mass="24940">SLDSESSPAAVLSDINLPDLNGLEFMRRLQAHPEWCVVPAVLMTSDPTRDQLLLARKLRVPPEGFLVKPVTLSALEEILQGIISRTSPIYVLRHLQRQRLSHELRARSKDRDLGSQIQEVVKSLEEAAKERDMLEKEVETARVALDGLGSAEQKANLNMTMEELMKDEHRLRARLRELQDHRADLQAQRKKLVGEIDRALKLLDAQIRTAEDVVRHRIA</sequence>
<feature type="modified residue" description="4-aspartylphosphate" evidence="1">
    <location>
        <position position="14"/>
    </location>
</feature>
<evidence type="ECO:0000313" key="4">
    <source>
        <dbReference type="EMBL" id="MCA9729635.1"/>
    </source>
</evidence>
<evidence type="ECO:0000313" key="5">
    <source>
        <dbReference type="Proteomes" id="UP000697710"/>
    </source>
</evidence>
<reference evidence="4" key="2">
    <citation type="journal article" date="2021" name="Microbiome">
        <title>Successional dynamics and alternative stable states in a saline activated sludge microbial community over 9 years.</title>
        <authorList>
            <person name="Wang Y."/>
            <person name="Ye J."/>
            <person name="Ju F."/>
            <person name="Liu L."/>
            <person name="Boyd J.A."/>
            <person name="Deng Y."/>
            <person name="Parks D.H."/>
            <person name="Jiang X."/>
            <person name="Yin X."/>
            <person name="Woodcroft B.J."/>
            <person name="Tyson G.W."/>
            <person name="Hugenholtz P."/>
            <person name="Polz M.F."/>
            <person name="Zhang T."/>
        </authorList>
    </citation>
    <scope>NUCLEOTIDE SEQUENCE</scope>
    <source>
        <strain evidence="4">HKST-UBA01</strain>
    </source>
</reference>
<evidence type="ECO:0000259" key="3">
    <source>
        <dbReference type="PROSITE" id="PS50110"/>
    </source>
</evidence>
<dbReference type="PROSITE" id="PS50110">
    <property type="entry name" value="RESPONSE_REGULATORY"/>
    <property type="match status" value="1"/>
</dbReference>
<name>A0A956M427_UNCEI</name>
<keyword evidence="1" id="KW-0597">Phosphoprotein</keyword>
<proteinExistence type="predicted"/>
<dbReference type="AlphaFoldDB" id="A0A956M427"/>
<organism evidence="4 5">
    <name type="scientific">Eiseniibacteriota bacterium</name>
    <dbReference type="NCBI Taxonomy" id="2212470"/>
    <lineage>
        <taxon>Bacteria</taxon>
        <taxon>Candidatus Eiseniibacteriota</taxon>
    </lineage>
</organism>
<dbReference type="Gene3D" id="3.40.50.2300">
    <property type="match status" value="1"/>
</dbReference>
<comment type="caution">
    <text evidence="4">The sequence shown here is derived from an EMBL/GenBank/DDBJ whole genome shotgun (WGS) entry which is preliminary data.</text>
</comment>
<dbReference type="InterPro" id="IPR011006">
    <property type="entry name" value="CheY-like_superfamily"/>
</dbReference>
<protein>
    <submittedName>
        <fullName evidence="4">Response regulator</fullName>
    </submittedName>
</protein>
<keyword evidence="2" id="KW-0175">Coiled coil</keyword>
<feature type="domain" description="Response regulatory" evidence="3">
    <location>
        <begin position="1"/>
        <end position="83"/>
    </location>
</feature>
<accession>A0A956M427</accession>
<evidence type="ECO:0000256" key="2">
    <source>
        <dbReference type="SAM" id="Coils"/>
    </source>
</evidence>
<dbReference type="EMBL" id="JAGQHR010000777">
    <property type="protein sequence ID" value="MCA9729635.1"/>
    <property type="molecule type" value="Genomic_DNA"/>
</dbReference>
<gene>
    <name evidence="4" type="ORF">KC729_18280</name>
</gene>